<evidence type="ECO:0000259" key="8">
    <source>
        <dbReference type="PROSITE" id="PS50109"/>
    </source>
</evidence>
<evidence type="ECO:0000256" key="1">
    <source>
        <dbReference type="ARBA" id="ARBA00000085"/>
    </source>
</evidence>
<dbReference type="InterPro" id="IPR003661">
    <property type="entry name" value="HisK_dim/P_dom"/>
</dbReference>
<keyword evidence="5 10" id="KW-0418">Kinase</keyword>
<feature type="coiled-coil region" evidence="7">
    <location>
        <begin position="573"/>
        <end position="603"/>
    </location>
</feature>
<dbReference type="GO" id="GO:0000155">
    <property type="term" value="F:phosphorelay sensor kinase activity"/>
    <property type="evidence" value="ECO:0007669"/>
    <property type="project" value="InterPro"/>
</dbReference>
<dbReference type="InterPro" id="IPR036097">
    <property type="entry name" value="HisK_dim/P_sf"/>
</dbReference>
<dbReference type="SUPFAM" id="SSF55874">
    <property type="entry name" value="ATPase domain of HSP90 chaperone/DNA topoisomerase II/histidine kinase"/>
    <property type="match status" value="1"/>
</dbReference>
<evidence type="ECO:0000259" key="9">
    <source>
        <dbReference type="PROSITE" id="PS50113"/>
    </source>
</evidence>
<dbReference type="InterPro" id="IPR050351">
    <property type="entry name" value="BphY/WalK/GraS-like"/>
</dbReference>
<proteinExistence type="predicted"/>
<dbReference type="Gene3D" id="3.30.450.20">
    <property type="entry name" value="PAS domain"/>
    <property type="match status" value="4"/>
</dbReference>
<dbReference type="CDD" id="cd00082">
    <property type="entry name" value="HisKA"/>
    <property type="match status" value="1"/>
</dbReference>
<keyword evidence="7" id="KW-0175">Coiled coil</keyword>
<reference evidence="10 11" key="1">
    <citation type="submission" date="2015-09" db="EMBL/GenBank/DDBJ databases">
        <title>Sorangium comparison.</title>
        <authorList>
            <person name="Zaburannyi N."/>
            <person name="Bunk B."/>
            <person name="Overmann J."/>
            <person name="Mueller R."/>
        </authorList>
    </citation>
    <scope>NUCLEOTIDE SEQUENCE [LARGE SCALE GENOMIC DNA]</scope>
    <source>
        <strain evidence="10 11">So ce26</strain>
    </source>
</reference>
<dbReference type="PANTHER" id="PTHR42878">
    <property type="entry name" value="TWO-COMPONENT HISTIDINE KINASE"/>
    <property type="match status" value="1"/>
</dbReference>
<dbReference type="InterPro" id="IPR000014">
    <property type="entry name" value="PAS"/>
</dbReference>
<dbReference type="GO" id="GO:0030295">
    <property type="term" value="F:protein kinase activator activity"/>
    <property type="evidence" value="ECO:0007669"/>
    <property type="project" value="TreeGrafter"/>
</dbReference>
<dbReference type="Gene3D" id="3.30.565.10">
    <property type="entry name" value="Histidine kinase-like ATPase, C-terminal domain"/>
    <property type="match status" value="1"/>
</dbReference>
<evidence type="ECO:0000256" key="5">
    <source>
        <dbReference type="ARBA" id="ARBA00022777"/>
    </source>
</evidence>
<dbReference type="EMBL" id="CP012673">
    <property type="protein sequence ID" value="AUX40227.1"/>
    <property type="molecule type" value="Genomic_DNA"/>
</dbReference>
<dbReference type="EC" id="2.7.13.3" evidence="2"/>
<dbReference type="GO" id="GO:0016020">
    <property type="term" value="C:membrane"/>
    <property type="evidence" value="ECO:0007669"/>
    <property type="project" value="UniProtKB-SubCell"/>
</dbReference>
<dbReference type="InterPro" id="IPR003594">
    <property type="entry name" value="HATPase_dom"/>
</dbReference>
<dbReference type="Pfam" id="PF08448">
    <property type="entry name" value="PAS_4"/>
    <property type="match status" value="4"/>
</dbReference>
<dbReference type="InterPro" id="IPR036890">
    <property type="entry name" value="HATPase_C_sf"/>
</dbReference>
<dbReference type="InterPro" id="IPR001610">
    <property type="entry name" value="PAC"/>
</dbReference>
<feature type="domain" description="Histidine kinase" evidence="8">
    <location>
        <begin position="610"/>
        <end position="821"/>
    </location>
</feature>
<dbReference type="AlphaFoldDB" id="A0A2L0ELQ7"/>
<dbReference type="Proteomes" id="UP000238348">
    <property type="component" value="Chromosome"/>
</dbReference>
<evidence type="ECO:0000313" key="10">
    <source>
        <dbReference type="EMBL" id="AUX40227.1"/>
    </source>
</evidence>
<dbReference type="SMART" id="SM00086">
    <property type="entry name" value="PAC"/>
    <property type="match status" value="2"/>
</dbReference>
<evidence type="ECO:0000256" key="2">
    <source>
        <dbReference type="ARBA" id="ARBA00012438"/>
    </source>
</evidence>
<accession>A0A2L0ELQ7</accession>
<comment type="catalytic activity">
    <reaction evidence="1">
        <text>ATP + protein L-histidine = ADP + protein N-phospho-L-histidine.</text>
        <dbReference type="EC" id="2.7.13.3"/>
    </reaction>
</comment>
<dbReference type="SUPFAM" id="SSF47384">
    <property type="entry name" value="Homodimeric domain of signal transducing histidine kinase"/>
    <property type="match status" value="1"/>
</dbReference>
<evidence type="ECO:0000256" key="6">
    <source>
        <dbReference type="ARBA" id="ARBA00023136"/>
    </source>
</evidence>
<dbReference type="SMART" id="SM00387">
    <property type="entry name" value="HATPase_c"/>
    <property type="match status" value="1"/>
</dbReference>
<dbReference type="PRINTS" id="PR00344">
    <property type="entry name" value="BCTRLSENSOR"/>
</dbReference>
<dbReference type="SMART" id="SM00388">
    <property type="entry name" value="HisKA"/>
    <property type="match status" value="1"/>
</dbReference>
<dbReference type="InterPro" id="IPR004358">
    <property type="entry name" value="Sig_transdc_His_kin-like_C"/>
</dbReference>
<dbReference type="CDD" id="cd00130">
    <property type="entry name" value="PAS"/>
    <property type="match status" value="1"/>
</dbReference>
<organism evidence="10 11">
    <name type="scientific">Sorangium cellulosum</name>
    <name type="common">Polyangium cellulosum</name>
    <dbReference type="NCBI Taxonomy" id="56"/>
    <lineage>
        <taxon>Bacteria</taxon>
        <taxon>Pseudomonadati</taxon>
        <taxon>Myxococcota</taxon>
        <taxon>Polyangia</taxon>
        <taxon>Polyangiales</taxon>
        <taxon>Polyangiaceae</taxon>
        <taxon>Sorangium</taxon>
    </lineage>
</organism>
<dbReference type="OrthoDB" id="9087351at2"/>
<sequence>MNRSSSKLLSRAEDDVVAGGARRAAAADSVFPTGGELGALCRAKDWGATPLGPVDRWPQSLKTAVSIVLSSRFPMIVLWGPELIQIYNDDYRLLMGAKHPAGLGQGNRECWPEVWHINEGIYPRIFNGETVFFAETMYPLAPHGQVEEHYLTLCYNPVRDESGAVGGVLVSVFDVTQEVRARIERDRALAEAKAERERLYEVFMQVPAIIAVLEGPEHTFTVANPRYIALVGGRDVLGKPLRAALPEVVGQGFPEILDTVRSTGKPYMAHDALVKLERGGGGALEDVYLDFVYQPLTDARGSVFGIMAHAVETTEQVLARQRVEALAAERAAMLGQIADAVVTFDSEGRVSFLNAMARTLYPGLCTGSTLAEQQETIPLERLDGTPYPPEETPSARARRGQRVIDEEWIVRAPGASPRRIQGSAVPVHGDRGEQIGTVLTARDITDQHHLKRQIEIERNRLNEVFMQAPAAIMVTRGPTHLIEAANPLYQLMTGNRPLVGKTVPEAFPDLAGQGLFELYDQVLATGEAYVGNEAPVRVERFGRTEEGYFNFVYQPLIGEDGAAFGVMTHAIEVTDMVRARQQAEQRAAELSRLTQALEQSNRELDRFAYVTSHDLKAPLRGIASLAQWIQEDVGDQLSAASQEHVRLLLGRVHRMEALIDGILAYSRAGRVRDEAVPVDTAAMVKDVLDLMAPAPHVMIEVQPGLPTVRAERVPLQQVFMNLLGNAIKFTALTRAEPRVQLTFRDLGEVYEFAVEDNGPGIAPEYHDRIWGIFQTLEARDKVEGAGIGLSVVKKIIETRGGRVWVDSTLDQGATFRFTWPK</sequence>
<dbReference type="Gene3D" id="1.10.287.130">
    <property type="match status" value="1"/>
</dbReference>
<dbReference type="InterPro" id="IPR013656">
    <property type="entry name" value="PAS_4"/>
</dbReference>
<dbReference type="InterPro" id="IPR000700">
    <property type="entry name" value="PAS-assoc_C"/>
</dbReference>
<dbReference type="GO" id="GO:0000156">
    <property type="term" value="F:phosphorelay response regulator activity"/>
    <property type="evidence" value="ECO:0007669"/>
    <property type="project" value="TreeGrafter"/>
</dbReference>
<dbReference type="InterPro" id="IPR035965">
    <property type="entry name" value="PAS-like_dom_sf"/>
</dbReference>
<dbReference type="PROSITE" id="PS50109">
    <property type="entry name" value="HIS_KIN"/>
    <property type="match status" value="1"/>
</dbReference>
<dbReference type="SUPFAM" id="SSF55785">
    <property type="entry name" value="PYP-like sensor domain (PAS domain)"/>
    <property type="match status" value="3"/>
</dbReference>
<gene>
    <name evidence="10" type="ORF">SOCE26_016260</name>
</gene>
<keyword evidence="3" id="KW-0597">Phosphoprotein</keyword>
<keyword evidence="4" id="KW-0808">Transferase</keyword>
<evidence type="ECO:0000256" key="7">
    <source>
        <dbReference type="SAM" id="Coils"/>
    </source>
</evidence>
<dbReference type="InterPro" id="IPR005467">
    <property type="entry name" value="His_kinase_dom"/>
</dbReference>
<dbReference type="RefSeq" id="WP_104978070.1">
    <property type="nucleotide sequence ID" value="NZ_CP012673.1"/>
</dbReference>
<dbReference type="GO" id="GO:0007234">
    <property type="term" value="P:osmosensory signaling via phosphorelay pathway"/>
    <property type="evidence" value="ECO:0007669"/>
    <property type="project" value="TreeGrafter"/>
</dbReference>
<name>A0A2L0ELQ7_SORCE</name>
<protein>
    <recommendedName>
        <fullName evidence="2">histidine kinase</fullName>
        <ecNumber evidence="2">2.7.13.3</ecNumber>
    </recommendedName>
</protein>
<dbReference type="PANTHER" id="PTHR42878:SF15">
    <property type="entry name" value="BACTERIOPHYTOCHROME"/>
    <property type="match status" value="1"/>
</dbReference>
<evidence type="ECO:0000256" key="3">
    <source>
        <dbReference type="ARBA" id="ARBA00022553"/>
    </source>
</evidence>
<keyword evidence="6" id="KW-0472">Membrane</keyword>
<dbReference type="Pfam" id="PF00512">
    <property type="entry name" value="HisKA"/>
    <property type="match status" value="1"/>
</dbReference>
<evidence type="ECO:0000313" key="11">
    <source>
        <dbReference type="Proteomes" id="UP000238348"/>
    </source>
</evidence>
<dbReference type="Pfam" id="PF02518">
    <property type="entry name" value="HATPase_c"/>
    <property type="match status" value="1"/>
</dbReference>
<dbReference type="PROSITE" id="PS50113">
    <property type="entry name" value="PAC"/>
    <property type="match status" value="1"/>
</dbReference>
<feature type="domain" description="PAC" evidence="9">
    <location>
        <begin position="404"/>
        <end position="456"/>
    </location>
</feature>
<evidence type="ECO:0000256" key="4">
    <source>
        <dbReference type="ARBA" id="ARBA00022679"/>
    </source>
</evidence>
<dbReference type="SMART" id="SM00091">
    <property type="entry name" value="PAS"/>
    <property type="match status" value="3"/>
</dbReference>